<sequence length="290" mass="32976">MTVGILTTNYNTWDLSSQCISNCLKYADDTIDKFVVVDDCSTQEFTNTFKEVTLIRNQQNSGLIKSLNTGLAALYTDLVIIFDSDAWPLENYIKETKKYFEENPQVGIAVYQTQNAEGKPAVSFEPEPDAMSVILGQQLHTHYQKVFNKNPKNITLYTCAMILRKEVIEQTGGFDVNYDWLELDHDICMAAIRKGWKMGVVPVKAFHKGSGTPQKVANRVIRFYKNRIKLLKKFNKYPAAGLINTLVVSRLLAEYLLVNTAGFIKYPAEIRKDKSYSRSQLIKLFLSGKI</sequence>
<dbReference type="GO" id="GO:0016757">
    <property type="term" value="F:glycosyltransferase activity"/>
    <property type="evidence" value="ECO:0007669"/>
    <property type="project" value="UniProtKB-KW"/>
</dbReference>
<comment type="similarity">
    <text evidence="1">Belongs to the glycosyltransferase 2 family.</text>
</comment>
<accession>A0A552V2F9</accession>
<gene>
    <name evidence="5" type="ORF">FMM05_08950</name>
</gene>
<organism evidence="5 6">
    <name type="scientific">Flavobacterium zepuense</name>
    <dbReference type="NCBI Taxonomy" id="2593302"/>
    <lineage>
        <taxon>Bacteria</taxon>
        <taxon>Pseudomonadati</taxon>
        <taxon>Bacteroidota</taxon>
        <taxon>Flavobacteriia</taxon>
        <taxon>Flavobacteriales</taxon>
        <taxon>Flavobacteriaceae</taxon>
        <taxon>Flavobacterium</taxon>
    </lineage>
</organism>
<evidence type="ECO:0000256" key="3">
    <source>
        <dbReference type="ARBA" id="ARBA00022679"/>
    </source>
</evidence>
<evidence type="ECO:0000313" key="6">
    <source>
        <dbReference type="Proteomes" id="UP000320643"/>
    </source>
</evidence>
<feature type="domain" description="Glycosyltransferase 2-like" evidence="4">
    <location>
        <begin position="5"/>
        <end position="170"/>
    </location>
</feature>
<dbReference type="Pfam" id="PF00535">
    <property type="entry name" value="Glycos_transf_2"/>
    <property type="match status" value="1"/>
</dbReference>
<dbReference type="AlphaFoldDB" id="A0A552V2F9"/>
<keyword evidence="3 5" id="KW-0808">Transferase</keyword>
<evidence type="ECO:0000259" key="4">
    <source>
        <dbReference type="Pfam" id="PF00535"/>
    </source>
</evidence>
<evidence type="ECO:0000256" key="2">
    <source>
        <dbReference type="ARBA" id="ARBA00022676"/>
    </source>
</evidence>
<dbReference type="RefSeq" id="WP_143373035.1">
    <property type="nucleotide sequence ID" value="NZ_VJVZ01000005.1"/>
</dbReference>
<dbReference type="SUPFAM" id="SSF53448">
    <property type="entry name" value="Nucleotide-diphospho-sugar transferases"/>
    <property type="match status" value="1"/>
</dbReference>
<evidence type="ECO:0000256" key="1">
    <source>
        <dbReference type="ARBA" id="ARBA00006739"/>
    </source>
</evidence>
<name>A0A552V2F9_9FLAO</name>
<dbReference type="PANTHER" id="PTHR43179">
    <property type="entry name" value="RHAMNOSYLTRANSFERASE WBBL"/>
    <property type="match status" value="1"/>
</dbReference>
<evidence type="ECO:0000313" key="5">
    <source>
        <dbReference type="EMBL" id="TRW24631.1"/>
    </source>
</evidence>
<proteinExistence type="inferred from homology"/>
<dbReference type="OrthoDB" id="597270at2"/>
<keyword evidence="6" id="KW-1185">Reference proteome</keyword>
<reference evidence="5 6" key="1">
    <citation type="submission" date="2019-07" db="EMBL/GenBank/DDBJ databases">
        <title>Flavobacterium sp. nov., isolated from glacier ice.</title>
        <authorList>
            <person name="Liu Q."/>
            <person name="Xin Y.-H."/>
        </authorList>
    </citation>
    <scope>NUCLEOTIDE SEQUENCE [LARGE SCALE GENOMIC DNA]</scope>
    <source>
        <strain evidence="5 6">ZT4R6</strain>
    </source>
</reference>
<dbReference type="PANTHER" id="PTHR43179:SF12">
    <property type="entry name" value="GALACTOFURANOSYLTRANSFERASE GLFT2"/>
    <property type="match status" value="1"/>
</dbReference>
<comment type="caution">
    <text evidence="5">The sequence shown here is derived from an EMBL/GenBank/DDBJ whole genome shotgun (WGS) entry which is preliminary data.</text>
</comment>
<dbReference type="Proteomes" id="UP000320643">
    <property type="component" value="Unassembled WGS sequence"/>
</dbReference>
<dbReference type="InterPro" id="IPR001173">
    <property type="entry name" value="Glyco_trans_2-like"/>
</dbReference>
<dbReference type="EMBL" id="VJVZ01000005">
    <property type="protein sequence ID" value="TRW24631.1"/>
    <property type="molecule type" value="Genomic_DNA"/>
</dbReference>
<protein>
    <submittedName>
        <fullName evidence="5">Glycosyltransferase family 2 protein</fullName>
    </submittedName>
</protein>
<dbReference type="Gene3D" id="3.90.550.10">
    <property type="entry name" value="Spore Coat Polysaccharide Biosynthesis Protein SpsA, Chain A"/>
    <property type="match status" value="1"/>
</dbReference>
<dbReference type="InterPro" id="IPR029044">
    <property type="entry name" value="Nucleotide-diphossugar_trans"/>
</dbReference>
<keyword evidence="2" id="KW-0328">Glycosyltransferase</keyword>